<evidence type="ECO:0000256" key="1">
    <source>
        <dbReference type="ARBA" id="ARBA00001946"/>
    </source>
</evidence>
<dbReference type="CDD" id="cd00769">
    <property type="entry name" value="PheRS_beta_core"/>
    <property type="match status" value="1"/>
</dbReference>
<comment type="similarity">
    <text evidence="3">Belongs to the phenylalanyl-tRNA synthetase beta subunit family. Type 2 subfamily.</text>
</comment>
<evidence type="ECO:0000256" key="2">
    <source>
        <dbReference type="ARBA" id="ARBA00004496"/>
    </source>
</evidence>
<dbReference type="GO" id="GO:0004826">
    <property type="term" value="F:phenylalanine-tRNA ligase activity"/>
    <property type="evidence" value="ECO:0007669"/>
    <property type="project" value="UniProtKB-EC"/>
</dbReference>
<dbReference type="AlphaFoldDB" id="A2BL76"/>
<dbReference type="OrthoDB" id="10073at2157"/>
<protein>
    <recommendedName>
        <fullName evidence="4">phenylalanine--tRNA ligase</fullName>
        <ecNumber evidence="4">6.1.1.20</ecNumber>
    </recommendedName>
</protein>
<accession>A2BL76</accession>
<evidence type="ECO:0000256" key="9">
    <source>
        <dbReference type="ARBA" id="ARBA00022840"/>
    </source>
</evidence>
<dbReference type="EC" id="6.1.1.20" evidence="4"/>
<gene>
    <name evidence="14" type="ordered locus">Hbut_0888</name>
</gene>
<evidence type="ECO:0000256" key="11">
    <source>
        <dbReference type="ARBA" id="ARBA00022917"/>
    </source>
</evidence>
<dbReference type="InterPro" id="IPR005146">
    <property type="entry name" value="B3/B4_tRNA-bd"/>
</dbReference>
<evidence type="ECO:0000256" key="8">
    <source>
        <dbReference type="ARBA" id="ARBA00022741"/>
    </source>
</evidence>
<dbReference type="GO" id="GO:0005524">
    <property type="term" value="F:ATP binding"/>
    <property type="evidence" value="ECO:0007669"/>
    <property type="project" value="UniProtKB-KW"/>
</dbReference>
<evidence type="ECO:0000313" key="14">
    <source>
        <dbReference type="EMBL" id="ABM80737.1"/>
    </source>
</evidence>
<evidence type="ECO:0000259" key="13">
    <source>
        <dbReference type="PROSITE" id="PS51483"/>
    </source>
</evidence>
<dbReference type="SUPFAM" id="SSF46955">
    <property type="entry name" value="Putative DNA-binding domain"/>
    <property type="match status" value="1"/>
</dbReference>
<dbReference type="Gene3D" id="3.30.930.10">
    <property type="entry name" value="Bira Bifunctional Protein, Domain 2"/>
    <property type="match status" value="1"/>
</dbReference>
<dbReference type="SMART" id="SM00874">
    <property type="entry name" value="B5"/>
    <property type="match status" value="1"/>
</dbReference>
<dbReference type="Gene3D" id="3.30.56.10">
    <property type="match status" value="2"/>
</dbReference>
<dbReference type="Gene3D" id="3.50.40.10">
    <property type="entry name" value="Phenylalanyl-trna Synthetase, Chain B, domain 3"/>
    <property type="match status" value="1"/>
</dbReference>
<name>A2BL76_HYPBU</name>
<keyword evidence="12" id="KW-0030">Aminoacyl-tRNA synthetase</keyword>
<dbReference type="GeneID" id="4781607"/>
<dbReference type="EnsemblBacteria" id="ABM80737">
    <property type="protein sequence ID" value="ABM80737"/>
    <property type="gene ID" value="Hbut_0888"/>
</dbReference>
<dbReference type="InterPro" id="IPR004531">
    <property type="entry name" value="Phe-tRNA-synth_IIc_bsu_arc_euk"/>
</dbReference>
<keyword evidence="6 14" id="KW-0436">Ligase</keyword>
<dbReference type="SUPFAM" id="SSF55681">
    <property type="entry name" value="Class II aaRS and biotin synthetases"/>
    <property type="match status" value="1"/>
</dbReference>
<keyword evidence="9" id="KW-0067">ATP-binding</keyword>
<evidence type="ECO:0000256" key="3">
    <source>
        <dbReference type="ARBA" id="ARBA00007438"/>
    </source>
</evidence>
<dbReference type="STRING" id="415426.Hbut_0888"/>
<dbReference type="PROSITE" id="PS51483">
    <property type="entry name" value="B5"/>
    <property type="match status" value="1"/>
</dbReference>
<evidence type="ECO:0000256" key="5">
    <source>
        <dbReference type="ARBA" id="ARBA00022490"/>
    </source>
</evidence>
<keyword evidence="10" id="KW-0460">Magnesium</keyword>
<dbReference type="InterPro" id="IPR041616">
    <property type="entry name" value="PheRS_beta_core"/>
</dbReference>
<dbReference type="eggNOG" id="arCOG00412">
    <property type="taxonomic scope" value="Archaea"/>
</dbReference>
<comment type="subcellular location">
    <subcellularLocation>
        <location evidence="2">Cytoplasm</location>
    </subcellularLocation>
</comment>
<dbReference type="InterPro" id="IPR009061">
    <property type="entry name" value="DNA-bd_dom_put_sf"/>
</dbReference>
<keyword evidence="15" id="KW-1185">Reference proteome</keyword>
<keyword evidence="5" id="KW-0963">Cytoplasm</keyword>
<dbReference type="GO" id="GO:0009328">
    <property type="term" value="C:phenylalanine-tRNA ligase complex"/>
    <property type="evidence" value="ECO:0007669"/>
    <property type="project" value="TreeGrafter"/>
</dbReference>
<reference evidence="14 15" key="1">
    <citation type="journal article" date="2007" name="Archaea">
        <title>The genome of Hyperthermus butylicus: a sulfur-reducing, peptide fermenting, neutrophilic Crenarchaeote growing up to 108 degrees C.</title>
        <authorList>
            <person name="Brugger K."/>
            <person name="Chen L."/>
            <person name="Stark M."/>
            <person name="Zibat A."/>
            <person name="Redder P."/>
            <person name="Ruepp A."/>
            <person name="Awayez M."/>
            <person name="She Q."/>
            <person name="Garrett R.A."/>
            <person name="Klenk H.P."/>
        </authorList>
    </citation>
    <scope>NUCLEOTIDE SEQUENCE [LARGE SCALE GENOMIC DNA]</scope>
    <source>
        <strain evidence="15">DSM 5456 / JCM 9403 / PLM1-5</strain>
    </source>
</reference>
<dbReference type="PANTHER" id="PTHR10947:SF0">
    <property type="entry name" value="PHENYLALANINE--TRNA LIGASE BETA SUBUNIT"/>
    <property type="match status" value="1"/>
</dbReference>
<evidence type="ECO:0000313" key="15">
    <source>
        <dbReference type="Proteomes" id="UP000002593"/>
    </source>
</evidence>
<evidence type="ECO:0000256" key="4">
    <source>
        <dbReference type="ARBA" id="ARBA00012814"/>
    </source>
</evidence>
<dbReference type="GO" id="GO:0003723">
    <property type="term" value="F:RNA binding"/>
    <property type="evidence" value="ECO:0007669"/>
    <property type="project" value="InterPro"/>
</dbReference>
<keyword evidence="7" id="KW-0479">Metal-binding</keyword>
<dbReference type="Pfam" id="PF17759">
    <property type="entry name" value="tRNA_synthFbeta"/>
    <property type="match status" value="1"/>
</dbReference>
<evidence type="ECO:0000256" key="10">
    <source>
        <dbReference type="ARBA" id="ARBA00022842"/>
    </source>
</evidence>
<dbReference type="InterPro" id="IPR045060">
    <property type="entry name" value="Phe-tRNA-ligase_IIc_bsu"/>
</dbReference>
<dbReference type="Pfam" id="PF03484">
    <property type="entry name" value="B5"/>
    <property type="match status" value="1"/>
</dbReference>
<dbReference type="InterPro" id="IPR045864">
    <property type="entry name" value="aa-tRNA-synth_II/BPL/LPL"/>
</dbReference>
<dbReference type="Proteomes" id="UP000002593">
    <property type="component" value="Chromosome"/>
</dbReference>
<dbReference type="InterPro" id="IPR005147">
    <property type="entry name" value="tRNA_synthase_B5-dom"/>
</dbReference>
<dbReference type="KEGG" id="hbu:Hbut_0888"/>
<dbReference type="GO" id="GO:0006432">
    <property type="term" value="P:phenylalanyl-tRNA aminoacylation"/>
    <property type="evidence" value="ECO:0007669"/>
    <property type="project" value="InterPro"/>
</dbReference>
<dbReference type="InterPro" id="IPR020825">
    <property type="entry name" value="Phe-tRNA_synthase-like_B3/B4"/>
</dbReference>
<dbReference type="PANTHER" id="PTHR10947">
    <property type="entry name" value="PHENYLALANYL-TRNA SYNTHETASE BETA CHAIN AND LEUCINE-RICH REPEAT-CONTAINING PROTEIN 47"/>
    <property type="match status" value="1"/>
</dbReference>
<comment type="cofactor">
    <cofactor evidence="1">
        <name>Mg(2+)</name>
        <dbReference type="ChEBI" id="CHEBI:18420"/>
    </cofactor>
</comment>
<feature type="domain" description="B5" evidence="13">
    <location>
        <begin position="271"/>
        <end position="347"/>
    </location>
</feature>
<proteinExistence type="inferred from homology"/>
<dbReference type="NCBIfam" id="TIGR00471">
    <property type="entry name" value="pheT_arch"/>
    <property type="match status" value="1"/>
</dbReference>
<keyword evidence="11" id="KW-0648">Protein biosynthesis</keyword>
<dbReference type="SMART" id="SM00873">
    <property type="entry name" value="B3_4"/>
    <property type="match status" value="1"/>
</dbReference>
<keyword evidence="8" id="KW-0547">Nucleotide-binding</keyword>
<dbReference type="GO" id="GO:0000287">
    <property type="term" value="F:magnesium ion binding"/>
    <property type="evidence" value="ECO:0007669"/>
    <property type="project" value="InterPro"/>
</dbReference>
<evidence type="ECO:0000256" key="12">
    <source>
        <dbReference type="ARBA" id="ARBA00023146"/>
    </source>
</evidence>
<sequence>MPVLRFKPGRVEEVIGVQLDQALKLMERLKIEVEIDEEGYVVAELEVDRPDMYSLEGIGRQVKGLLGVERGLPRYNIVETDYRIVADDVPTRPYVLGAIVWDVDVDEDFLEELIQFQEKLHVSHGDKRRRVAIGLHDLDKLPGKTIHYKFEHVDMVRFTPLHGDREMSLREVFNETPQGREYSGIALQGDRHPVLYANGEVISVPPVINAELTKVEPGTRHLFIDVTGPELGIVEDILAILATNLAERSRTKRIGLVRVEAPWGNRVVPGLEPHRWRLRLATVERVIGLKLSANEVAQKLEAMRFGVVEVGGDYVDVLVPRFRIDIMHEVDLAEEVALAIGFDALKPEKPKLMLRGGLLPVRAWEREARKLLAGHGYVEVKTYTLVSCREQEAVGGIPAEKLVKIANPVSVEADCVRATMLPNLLRIAASNQHRIPLRIFELGEVVEVTGEGDRGVRYGRKLAILYMADKAGYEDIQAVVYSIVRLTNDEISVIKEYTHPLLIQGRTALAKTKRGLRIIIGEVRPEILERYGIAYPIAVAEIDYTALAGGAAVPRP</sequence>
<organism evidence="14 15">
    <name type="scientific">Hyperthermus butylicus (strain DSM 5456 / JCM 9403 / PLM1-5)</name>
    <dbReference type="NCBI Taxonomy" id="415426"/>
    <lineage>
        <taxon>Archaea</taxon>
        <taxon>Thermoproteota</taxon>
        <taxon>Thermoprotei</taxon>
        <taxon>Desulfurococcales</taxon>
        <taxon>Pyrodictiaceae</taxon>
        <taxon>Hyperthermus</taxon>
    </lineage>
</organism>
<dbReference type="EMBL" id="CP000493">
    <property type="protein sequence ID" value="ABM80737.1"/>
    <property type="molecule type" value="Genomic_DNA"/>
</dbReference>
<evidence type="ECO:0000256" key="7">
    <source>
        <dbReference type="ARBA" id="ARBA00022723"/>
    </source>
</evidence>
<dbReference type="RefSeq" id="WP_011822055.1">
    <property type="nucleotide sequence ID" value="NC_008818.1"/>
</dbReference>
<evidence type="ECO:0000256" key="6">
    <source>
        <dbReference type="ARBA" id="ARBA00022598"/>
    </source>
</evidence>
<dbReference type="HOGENOM" id="CLU_020279_3_0_2"/>